<keyword evidence="12" id="KW-0131">Cell cycle</keyword>
<dbReference type="GO" id="GO:0007059">
    <property type="term" value="P:chromosome segregation"/>
    <property type="evidence" value="ECO:0007669"/>
    <property type="project" value="UniProtKB-KW"/>
</dbReference>
<dbReference type="InterPro" id="IPR003593">
    <property type="entry name" value="AAA+_ATPase"/>
</dbReference>
<evidence type="ECO:0000256" key="6">
    <source>
        <dbReference type="ARBA" id="ARBA00022741"/>
    </source>
</evidence>
<feature type="compositionally biased region" description="Acidic residues" evidence="15">
    <location>
        <begin position="804"/>
        <end position="825"/>
    </location>
</feature>
<keyword evidence="7" id="KW-0159">Chromosome partition</keyword>
<gene>
    <name evidence="18" type="ORF">AUJ27_03190</name>
</gene>
<comment type="subunit">
    <text evidence="13">Homohexamer. Forms a ring that surrounds DNA.</text>
</comment>
<feature type="transmembrane region" description="Helical" evidence="16">
    <location>
        <begin position="136"/>
        <end position="167"/>
    </location>
</feature>
<evidence type="ECO:0000256" key="2">
    <source>
        <dbReference type="ARBA" id="ARBA00006474"/>
    </source>
</evidence>
<dbReference type="PANTHER" id="PTHR22683:SF41">
    <property type="entry name" value="DNA TRANSLOCASE FTSK"/>
    <property type="match status" value="1"/>
</dbReference>
<keyword evidence="8 14" id="KW-0067">ATP-binding</keyword>
<dbReference type="Gene3D" id="3.30.980.40">
    <property type="match status" value="1"/>
</dbReference>
<keyword evidence="10" id="KW-0238">DNA-binding</keyword>
<dbReference type="Pfam" id="PF13491">
    <property type="entry name" value="FtsK_4TM"/>
    <property type="match status" value="1"/>
</dbReference>
<dbReference type="GO" id="GO:0051301">
    <property type="term" value="P:cell division"/>
    <property type="evidence" value="ECO:0007669"/>
    <property type="project" value="UniProtKB-KW"/>
</dbReference>
<dbReference type="InterPro" id="IPR025199">
    <property type="entry name" value="FtsK_4TM"/>
</dbReference>
<comment type="subcellular location">
    <subcellularLocation>
        <location evidence="1">Cell membrane</location>
        <topology evidence="1">Multi-pass membrane protein</topology>
    </subcellularLocation>
</comment>
<dbReference type="EMBL" id="MNUU01000062">
    <property type="protein sequence ID" value="OIO06976.1"/>
    <property type="molecule type" value="Genomic_DNA"/>
</dbReference>
<dbReference type="PANTHER" id="PTHR22683">
    <property type="entry name" value="SPORULATION PROTEIN RELATED"/>
    <property type="match status" value="1"/>
</dbReference>
<dbReference type="InterPro" id="IPR002543">
    <property type="entry name" value="FtsK_dom"/>
</dbReference>
<feature type="transmembrane region" description="Helical" evidence="16">
    <location>
        <begin position="32"/>
        <end position="59"/>
    </location>
</feature>
<dbReference type="Pfam" id="PF01580">
    <property type="entry name" value="FtsK_SpoIIIE"/>
    <property type="match status" value="1"/>
</dbReference>
<dbReference type="GO" id="GO:0005886">
    <property type="term" value="C:plasma membrane"/>
    <property type="evidence" value="ECO:0007669"/>
    <property type="project" value="UniProtKB-SubCell"/>
</dbReference>
<evidence type="ECO:0000256" key="14">
    <source>
        <dbReference type="PROSITE-ProRule" id="PRU00289"/>
    </source>
</evidence>
<dbReference type="CDD" id="cd01127">
    <property type="entry name" value="TrwB_TraG_TraD_VirD4"/>
    <property type="match status" value="1"/>
</dbReference>
<comment type="caution">
    <text evidence="18">The sequence shown here is derived from an EMBL/GenBank/DDBJ whole genome shotgun (WGS) entry which is preliminary data.</text>
</comment>
<dbReference type="SUPFAM" id="SSF46785">
    <property type="entry name" value="Winged helix' DNA-binding domain"/>
    <property type="match status" value="1"/>
</dbReference>
<dbReference type="InterPro" id="IPR050206">
    <property type="entry name" value="FtsK/SpoIIIE/SftA"/>
</dbReference>
<dbReference type="Pfam" id="PF17854">
    <property type="entry name" value="FtsK_alpha"/>
    <property type="match status" value="1"/>
</dbReference>
<feature type="region of interest" description="Disordered" evidence="15">
    <location>
        <begin position="773"/>
        <end position="852"/>
    </location>
</feature>
<evidence type="ECO:0000313" key="19">
    <source>
        <dbReference type="Proteomes" id="UP000183192"/>
    </source>
</evidence>
<dbReference type="Gene3D" id="1.10.10.10">
    <property type="entry name" value="Winged helix-like DNA-binding domain superfamily/Winged helix DNA-binding domain"/>
    <property type="match status" value="1"/>
</dbReference>
<dbReference type="GO" id="GO:0005524">
    <property type="term" value="F:ATP binding"/>
    <property type="evidence" value="ECO:0007669"/>
    <property type="project" value="UniProtKB-UniRule"/>
</dbReference>
<evidence type="ECO:0000256" key="4">
    <source>
        <dbReference type="ARBA" id="ARBA00022618"/>
    </source>
</evidence>
<keyword evidence="9 16" id="KW-1133">Transmembrane helix</keyword>
<name>A0A1J4T660_9BACT</name>
<comment type="similarity">
    <text evidence="2">Belongs to the FtsK/SpoIIIE/SftA family.</text>
</comment>
<evidence type="ECO:0000256" key="1">
    <source>
        <dbReference type="ARBA" id="ARBA00004651"/>
    </source>
</evidence>
<sequence length="852" mass="94593">MVKRNNRRRQKSALDYVTIPEFGLDPDTKKGIFIVLIFTFGAVSLLSFFGFAGAIGFYLNKGLELLFGWGKWIITIILLALALLLYNDDKYYFRGANYLGLFLFIISFHGLLHFFIEADQWQEAIKLGNGGGYVGLLLASIFVKLMGFWAGLLVLAGLLIISLLLIFNTTLARLMGKESWLAKLLYHPFGFIYNKIFNREVEYEEDNDDEELEEDIEDEEIEDEEDDLGFSSQKVRPEPDFMDLGDKKEKIKKSLKSEWQPSHVKIDLPLSLLNDKSGKPVGGDIKNNALIIQRTLEHFGIMVEMGEASIGPTVTQYTFKPAEGVKLSRIVGLGNDLALALAAHPIRIEAPIPGKSLVGVEVPNQTKSIVSLKEILSSKEFKTRKNNLTIAIGKDVSGVPWIYDITKMPHLLVAGATGSGKSVCLNSIIISLLYQNNPDDLRFIMVDPKRVELPIYNGIPHLLTPVVTEVAKTINALKWCLNEMDRRFEVLSKSGKRNIQSYNDSKKNGNGRRENREDKMPYIVFIIDELADLMVASAREVEGAVIRLAQMSRAVGIHLVLATQRPSVDVITGLIKANMPARIAFSVASGTDSRTILDTLGADKLLGQGDMLFTTAGLSKPKRLQGAYVSETEIRKIVRFIKDKSPEPDYVESILDRQKVKGVAGVGIDGTSDDDDELLEEAKELIINSNKASASFLQRRLSIGYARAARILDILEEMGVIGQANGAKPREILISKGEYDSMSFRGPSTSSGGAISGVSLHSREKAAMPDNFLGEEDDEDIARPETPVILKPLKEDNKNKDIAIEEDEEGEDVEDAKADEEEDNKDNDKPSSVQAMESKDDIEEDEGKYFSK</sequence>
<feature type="compositionally biased region" description="Basic and acidic residues" evidence="15">
    <location>
        <begin position="792"/>
        <end position="803"/>
    </location>
</feature>
<evidence type="ECO:0000256" key="5">
    <source>
        <dbReference type="ARBA" id="ARBA00022692"/>
    </source>
</evidence>
<keyword evidence="3" id="KW-1003">Cell membrane</keyword>
<evidence type="ECO:0000256" key="11">
    <source>
        <dbReference type="ARBA" id="ARBA00023136"/>
    </source>
</evidence>
<protein>
    <recommendedName>
        <fullName evidence="17">FtsK domain-containing protein</fullName>
    </recommendedName>
</protein>
<dbReference type="AlphaFoldDB" id="A0A1J4T660"/>
<evidence type="ECO:0000256" key="12">
    <source>
        <dbReference type="ARBA" id="ARBA00023306"/>
    </source>
</evidence>
<dbReference type="InterPro" id="IPR036388">
    <property type="entry name" value="WH-like_DNA-bd_sf"/>
</dbReference>
<feature type="transmembrane region" description="Helical" evidence="16">
    <location>
        <begin position="98"/>
        <end position="116"/>
    </location>
</feature>
<dbReference type="Gene3D" id="3.40.50.300">
    <property type="entry name" value="P-loop containing nucleotide triphosphate hydrolases"/>
    <property type="match status" value="1"/>
</dbReference>
<dbReference type="InterPro" id="IPR018541">
    <property type="entry name" value="Ftsk_gamma"/>
</dbReference>
<dbReference type="STRING" id="1805146.AUJ27_03190"/>
<evidence type="ECO:0000256" key="8">
    <source>
        <dbReference type="ARBA" id="ARBA00022840"/>
    </source>
</evidence>
<evidence type="ECO:0000256" key="7">
    <source>
        <dbReference type="ARBA" id="ARBA00022829"/>
    </source>
</evidence>
<dbReference type="InterPro" id="IPR041027">
    <property type="entry name" value="FtsK_alpha"/>
</dbReference>
<feature type="domain" description="FtsK" evidence="17">
    <location>
        <begin position="398"/>
        <end position="594"/>
    </location>
</feature>
<accession>A0A1J4T660</accession>
<keyword evidence="4" id="KW-0132">Cell division</keyword>
<dbReference type="SUPFAM" id="SSF52540">
    <property type="entry name" value="P-loop containing nucleoside triphosphate hydrolases"/>
    <property type="match status" value="1"/>
</dbReference>
<evidence type="ECO:0000256" key="13">
    <source>
        <dbReference type="ARBA" id="ARBA00025923"/>
    </source>
</evidence>
<dbReference type="Pfam" id="PF09397">
    <property type="entry name" value="FtsK_gamma"/>
    <property type="match status" value="1"/>
</dbReference>
<keyword evidence="5 16" id="KW-0812">Transmembrane</keyword>
<evidence type="ECO:0000256" key="15">
    <source>
        <dbReference type="SAM" id="MobiDB-lite"/>
    </source>
</evidence>
<feature type="binding site" evidence="14">
    <location>
        <begin position="415"/>
        <end position="422"/>
    </location>
    <ligand>
        <name>ATP</name>
        <dbReference type="ChEBI" id="CHEBI:30616"/>
    </ligand>
</feature>
<evidence type="ECO:0000256" key="9">
    <source>
        <dbReference type="ARBA" id="ARBA00022989"/>
    </source>
</evidence>
<evidence type="ECO:0000313" key="18">
    <source>
        <dbReference type="EMBL" id="OIO06976.1"/>
    </source>
</evidence>
<evidence type="ECO:0000256" key="3">
    <source>
        <dbReference type="ARBA" id="ARBA00022475"/>
    </source>
</evidence>
<keyword evidence="6 14" id="KW-0547">Nucleotide-binding</keyword>
<dbReference type="Proteomes" id="UP000183192">
    <property type="component" value="Unassembled WGS sequence"/>
</dbReference>
<feature type="region of interest" description="Disordered" evidence="15">
    <location>
        <begin position="204"/>
        <end position="232"/>
    </location>
</feature>
<evidence type="ECO:0000256" key="16">
    <source>
        <dbReference type="SAM" id="Phobius"/>
    </source>
</evidence>
<dbReference type="SMART" id="SM00843">
    <property type="entry name" value="Ftsk_gamma"/>
    <property type="match status" value="1"/>
</dbReference>
<feature type="compositionally biased region" description="Acidic residues" evidence="15">
    <location>
        <begin position="204"/>
        <end position="228"/>
    </location>
</feature>
<reference evidence="18 19" key="1">
    <citation type="journal article" date="2016" name="Environ. Microbiol.">
        <title>Genomic resolution of a cold subsurface aquifer community provides metabolic insights for novel microbes adapted to high CO concentrations.</title>
        <authorList>
            <person name="Probst A.J."/>
            <person name="Castelle C.J."/>
            <person name="Singh A."/>
            <person name="Brown C.T."/>
            <person name="Anantharaman K."/>
            <person name="Sharon I."/>
            <person name="Hug L.A."/>
            <person name="Burstein D."/>
            <person name="Emerson J.B."/>
            <person name="Thomas B.C."/>
            <person name="Banfield J.F."/>
        </authorList>
    </citation>
    <scope>NUCLEOTIDE SEQUENCE [LARGE SCALE GENOMIC DNA]</scope>
    <source>
        <strain evidence="18">CG1_02_37_44</strain>
    </source>
</reference>
<dbReference type="InterPro" id="IPR036390">
    <property type="entry name" value="WH_DNA-bd_sf"/>
</dbReference>
<dbReference type="SMART" id="SM00382">
    <property type="entry name" value="AAA"/>
    <property type="match status" value="1"/>
</dbReference>
<proteinExistence type="inferred from homology"/>
<dbReference type="GO" id="GO:0003677">
    <property type="term" value="F:DNA binding"/>
    <property type="evidence" value="ECO:0007669"/>
    <property type="project" value="UniProtKB-KW"/>
</dbReference>
<feature type="transmembrane region" description="Helical" evidence="16">
    <location>
        <begin position="65"/>
        <end position="86"/>
    </location>
</feature>
<evidence type="ECO:0000256" key="10">
    <source>
        <dbReference type="ARBA" id="ARBA00023125"/>
    </source>
</evidence>
<dbReference type="PROSITE" id="PS50901">
    <property type="entry name" value="FTSK"/>
    <property type="match status" value="1"/>
</dbReference>
<keyword evidence="11 16" id="KW-0472">Membrane</keyword>
<dbReference type="InterPro" id="IPR027417">
    <property type="entry name" value="P-loop_NTPase"/>
</dbReference>
<organism evidence="18 19">
    <name type="scientific">Candidatus Falkowbacteria bacterium CG1_02_37_44</name>
    <dbReference type="NCBI Taxonomy" id="1805146"/>
    <lineage>
        <taxon>Bacteria</taxon>
        <taxon>Candidatus Falkowiibacteriota</taxon>
    </lineage>
</organism>
<evidence type="ECO:0000259" key="17">
    <source>
        <dbReference type="PROSITE" id="PS50901"/>
    </source>
</evidence>